<dbReference type="InterPro" id="IPR043901">
    <property type="entry name" value="DUF5787"/>
</dbReference>
<dbReference type="AlphaFoldDB" id="A0A2Z2HPT7"/>
<dbReference type="OrthoDB" id="211869at2157"/>
<gene>
    <name evidence="2" type="ORF">B1756_04130</name>
</gene>
<reference evidence="3" key="1">
    <citation type="submission" date="2017-02" db="EMBL/GenBank/DDBJ databases">
        <title>Natronthermophilus aegyptiacus gen. nov.,sp. nov., an aerobic, extremely halophilic alkalithermophilic archaeon isolated from the athalassohaline Wadi An Natrun, Egypt.</title>
        <authorList>
            <person name="Zhao B."/>
        </authorList>
    </citation>
    <scope>NUCLEOTIDE SEQUENCE [LARGE SCALE GENOMIC DNA]</scope>
    <source>
        <strain evidence="3">JW/NM-HA 15</strain>
    </source>
</reference>
<proteinExistence type="predicted"/>
<evidence type="ECO:0000256" key="1">
    <source>
        <dbReference type="SAM" id="MobiDB-lite"/>
    </source>
</evidence>
<evidence type="ECO:0000313" key="3">
    <source>
        <dbReference type="Proteomes" id="UP000250088"/>
    </source>
</evidence>
<dbReference type="Proteomes" id="UP000250088">
    <property type="component" value="Chromosome"/>
</dbReference>
<keyword evidence="3" id="KW-1185">Reference proteome</keyword>
<evidence type="ECO:0000313" key="2">
    <source>
        <dbReference type="EMBL" id="ARS89021.1"/>
    </source>
</evidence>
<dbReference type="Pfam" id="PF19100">
    <property type="entry name" value="DUF5787"/>
    <property type="match status" value="1"/>
</dbReference>
<name>A0A2Z2HPT7_9EURY</name>
<accession>A0A2Z2HPT7</accession>
<feature type="region of interest" description="Disordered" evidence="1">
    <location>
        <begin position="297"/>
        <end position="338"/>
    </location>
</feature>
<sequence>MSEFAFELELCAHLETRCEGVVARQLGASVADPGGRILDVVCVEPGPKFDERPQLTSAAIPDTAIESAVGPGRARYWKDAFDCHPDRARRATERALEIGFFESQLRNGREYVRQVARYPDWYGRIRGIENKPDLGRPGDLESQLRTDVSLALVDEVVLATESYVTRAHLNRIPDEVGVWRVHRESADADPSVTASALEVEIEVVREAEPLPVDRPGVEPLEANPGRTDVEIVDADDKARTRRRLAERAYGKGWRTFGLPACGNCQLGDDAPSSEVTLPYCDWAGRVVDAGSECGPACPAHEPGDETDVDLEAERERRTPWIADPAGKRRRQSGLDQFW</sequence>
<protein>
    <submittedName>
        <fullName evidence="2">Uncharacterized protein</fullName>
    </submittedName>
</protein>
<dbReference type="KEGG" id="naj:B1756_04130"/>
<dbReference type="GeneID" id="32893238"/>
<organism evidence="2 3">
    <name type="scientific">Natrarchaeobaculum aegyptiacum</name>
    <dbReference type="NCBI Taxonomy" id="745377"/>
    <lineage>
        <taxon>Archaea</taxon>
        <taxon>Methanobacteriati</taxon>
        <taxon>Methanobacteriota</taxon>
        <taxon>Stenosarchaea group</taxon>
        <taxon>Halobacteria</taxon>
        <taxon>Halobacteriales</taxon>
        <taxon>Natrialbaceae</taxon>
        <taxon>Natrarchaeobaculum</taxon>
    </lineage>
</organism>
<dbReference type="EMBL" id="CP019893">
    <property type="protein sequence ID" value="ARS89021.1"/>
    <property type="molecule type" value="Genomic_DNA"/>
</dbReference>
<dbReference type="RefSeq" id="WP_086887401.1">
    <property type="nucleotide sequence ID" value="NZ_CP019893.1"/>
</dbReference>